<evidence type="ECO:0000313" key="1">
    <source>
        <dbReference type="EMBL" id="EFB72777.1"/>
    </source>
</evidence>
<comment type="caution">
    <text evidence="1">The sequence shown here is derived from an EMBL/GenBank/DDBJ whole genome shotgun (WGS) entry which is preliminary data.</text>
</comment>
<proteinExistence type="predicted"/>
<organism evidence="1 2">
    <name type="scientific">Providencia rustigianii DSM 4541</name>
    <dbReference type="NCBI Taxonomy" id="500637"/>
    <lineage>
        <taxon>Bacteria</taxon>
        <taxon>Pseudomonadati</taxon>
        <taxon>Pseudomonadota</taxon>
        <taxon>Gammaproteobacteria</taxon>
        <taxon>Enterobacterales</taxon>
        <taxon>Morganellaceae</taxon>
        <taxon>Providencia</taxon>
    </lineage>
</organism>
<name>D1P1J1_9GAMM</name>
<dbReference type="EMBL" id="ABXV02000021">
    <property type="protein sequence ID" value="EFB72777.1"/>
    <property type="molecule type" value="Genomic_DNA"/>
</dbReference>
<protein>
    <submittedName>
        <fullName evidence="1">Uncharacterized protein</fullName>
    </submittedName>
</protein>
<accession>D1P1J1</accession>
<gene>
    <name evidence="1" type="ORF">PROVRUST_06062</name>
</gene>
<dbReference type="STRING" id="500637.PROVRUST_06062"/>
<reference evidence="1" key="1">
    <citation type="submission" date="2009-12" db="EMBL/GenBank/DDBJ databases">
        <authorList>
            <person name="Weinstock G."/>
            <person name="Sodergren E."/>
            <person name="Clifton S."/>
            <person name="Fulton L."/>
            <person name="Fulton B."/>
            <person name="Courtney L."/>
            <person name="Fronick C."/>
            <person name="Harrison M."/>
            <person name="Strong C."/>
            <person name="Farmer C."/>
            <person name="Delahaunty K."/>
            <person name="Markovic C."/>
            <person name="Hall O."/>
            <person name="Minx P."/>
            <person name="Tomlinson C."/>
            <person name="Mitreva M."/>
            <person name="Nelson J."/>
            <person name="Hou S."/>
            <person name="Wollam A."/>
            <person name="Pepin K.H."/>
            <person name="Johnson M."/>
            <person name="Bhonagiri V."/>
            <person name="Nash W.E."/>
            <person name="Warren W."/>
            <person name="Chinwalla A."/>
            <person name="Mardis E.R."/>
            <person name="Wilson R.K."/>
        </authorList>
    </citation>
    <scope>NUCLEOTIDE SEQUENCE [LARGE SCALE GENOMIC DNA]</scope>
    <source>
        <strain evidence="1">DSM 4541</strain>
    </source>
</reference>
<sequence>MAFILSPSNYPIVKFFDDHSHNSPTVFYLKKGMLVTVTF</sequence>
<evidence type="ECO:0000313" key="2">
    <source>
        <dbReference type="Proteomes" id="UP000005512"/>
    </source>
</evidence>
<dbReference type="HOGENOM" id="CLU_3315357_0_0_6"/>
<dbReference type="AlphaFoldDB" id="D1P1J1"/>
<keyword evidence="2" id="KW-1185">Reference proteome</keyword>
<dbReference type="Proteomes" id="UP000005512">
    <property type="component" value="Unassembled WGS sequence"/>
</dbReference>